<dbReference type="InterPro" id="IPR000209">
    <property type="entry name" value="Peptidase_S8/S53_dom"/>
</dbReference>
<dbReference type="PANTHER" id="PTHR43806:SF65">
    <property type="entry name" value="SERINE PROTEASE APRX"/>
    <property type="match status" value="1"/>
</dbReference>
<feature type="active site" description="Charge relay system" evidence="5 6">
    <location>
        <position position="217"/>
    </location>
</feature>
<comment type="caution">
    <text evidence="9">The sequence shown here is derived from an EMBL/GenBank/DDBJ whole genome shotgun (WGS) entry which is preliminary data.</text>
</comment>
<dbReference type="PROSITE" id="PS00136">
    <property type="entry name" value="SUBTILASE_ASP"/>
    <property type="match status" value="1"/>
</dbReference>
<keyword evidence="10" id="KW-1185">Reference proteome</keyword>
<sequence length="1078" mass="110818">MRSTRRHGALLGVAALAFGLVVGSTGVSEAEGSPPGFSAPGGAGSVTLITGDRVVLDGAGAGSIVPGSGRNGVVFSTSTEDGHLFVVPADARRDLASGRLDRRLFDVTELIASRYDDAHRDSVPLIITTGKDLRAAGALTGTTVTGDLPTVRSFAASTAKAQATGTWRSLLEDSAYTKIRLDGLRQLSLDRSVPQIGAPEAWKAGYTGTGVKVAVLDTGVDATHPDLVGQELVEKNFTPDPDNTDTVGHGTHVASTIASDGAKYRGVAPDAKIMDGKVCVNGGCAESWILGGMTWAAQEGADVVNLSLGGGDTPDIDPLEEAVNTLSAQYGTLFVIAAGNDGGPETVGSPGSADAALTVGAVDRNDNIAPFSSRGPRVGDGAIKPDITAPGVDIVAAKSSTGVIGTPAGDGYVSLSGTSMATPHVAGSAALIKQQHPDWTGSRIKAALVASAKPNPALTAYDQGAGRVDVAKAITQTVTAEPANVNLGLQQWPHSDDVPVTKEVVYRNSGTESVSLDVAVDVKGPDGKPAPAGLLTASPAKVTVPAGGEAKVTVVGDTRVDAPDGAYTGALVATSGTGAVRSPLGIVREVESYQVTVNQVDQDGKPAADAYTVLVSLDATKAYYFNSGSGTTVRVPKGRYFGTSSVITGDRYAVLTHPELTVTGDTAVDVDARLAKPVKVSVPEPGAEGILAEFSVTRWTGTRSFGYGTVFFGGFGDSMYSAQIGPDVAADALASRVGSQWRGTPQGDLPISYRYTTSWAGKVPTGHVRELGKGDLAEVRTTIGPSPEGRTHLLGLTAVDSRGGGGWSWLAPMSPTGTGVDYIAGDGVKWSSMHLQDAGNTSEAEQISSPKAYRAGKQYENKLGFAVFGPGIGGYDQALARSADTIRVSVPLFGDSTGGSGYSAVDAARTTLFRDGVKVGETAYDAYGQFAVPAAAASYRLETEATRAKGVSDVSTKVSAVWKFRSGHVDALTNLPLSVVRFQPALDATNSAPAGRLLRVPLVVQQNPGAANGRVGRVSVDVSFDDGKTWRHVPVVGDSALVLNAPGSDYASLRAKTTDSRGNSVENTVIRAYKIAKK</sequence>
<organism evidence="9 10">
    <name type="scientific">Umezawaea tangerina</name>
    <dbReference type="NCBI Taxonomy" id="84725"/>
    <lineage>
        <taxon>Bacteria</taxon>
        <taxon>Bacillati</taxon>
        <taxon>Actinomycetota</taxon>
        <taxon>Actinomycetes</taxon>
        <taxon>Pseudonocardiales</taxon>
        <taxon>Pseudonocardiaceae</taxon>
        <taxon>Umezawaea</taxon>
    </lineage>
</organism>
<dbReference type="PROSITE" id="PS00137">
    <property type="entry name" value="SUBTILASE_HIS"/>
    <property type="match status" value="1"/>
</dbReference>
<accession>A0A2T0SC37</accession>
<dbReference type="PROSITE" id="PS00138">
    <property type="entry name" value="SUBTILASE_SER"/>
    <property type="match status" value="1"/>
</dbReference>
<gene>
    <name evidence="9" type="ORF">CLV43_12397</name>
</gene>
<evidence type="ECO:0000256" key="7">
    <source>
        <dbReference type="RuleBase" id="RU003355"/>
    </source>
</evidence>
<dbReference type="PANTHER" id="PTHR43806">
    <property type="entry name" value="PEPTIDASE S8"/>
    <property type="match status" value="1"/>
</dbReference>
<dbReference type="GO" id="GO:0006508">
    <property type="term" value="P:proteolysis"/>
    <property type="evidence" value="ECO:0007669"/>
    <property type="project" value="UniProtKB-KW"/>
</dbReference>
<dbReference type="InterPro" id="IPR022398">
    <property type="entry name" value="Peptidase_S8_His-AS"/>
</dbReference>
<keyword evidence="4 6" id="KW-0720">Serine protease</keyword>
<dbReference type="GO" id="GO:0004252">
    <property type="term" value="F:serine-type endopeptidase activity"/>
    <property type="evidence" value="ECO:0007669"/>
    <property type="project" value="UniProtKB-UniRule"/>
</dbReference>
<dbReference type="AlphaFoldDB" id="A0A2T0SC37"/>
<dbReference type="Gene3D" id="3.40.50.200">
    <property type="entry name" value="Peptidase S8/S53 domain"/>
    <property type="match status" value="1"/>
</dbReference>
<dbReference type="InterPro" id="IPR023827">
    <property type="entry name" value="Peptidase_S8_Asp-AS"/>
</dbReference>
<feature type="domain" description="Peptidase S8/S53" evidence="8">
    <location>
        <begin position="208"/>
        <end position="466"/>
    </location>
</feature>
<feature type="active site" description="Charge relay system" evidence="5 6">
    <location>
        <position position="249"/>
    </location>
</feature>
<feature type="active site" description="Charge relay system" evidence="5 6">
    <location>
        <position position="419"/>
    </location>
</feature>
<evidence type="ECO:0000256" key="1">
    <source>
        <dbReference type="ARBA" id="ARBA00011073"/>
    </source>
</evidence>
<comment type="similarity">
    <text evidence="1 6 7">Belongs to the peptidase S8 family.</text>
</comment>
<dbReference type="PROSITE" id="PS51892">
    <property type="entry name" value="SUBTILASE"/>
    <property type="match status" value="1"/>
</dbReference>
<evidence type="ECO:0000256" key="6">
    <source>
        <dbReference type="PROSITE-ProRule" id="PRU01240"/>
    </source>
</evidence>
<name>A0A2T0SC37_9PSEU</name>
<dbReference type="SUPFAM" id="SSF52743">
    <property type="entry name" value="Subtilisin-like"/>
    <property type="match status" value="1"/>
</dbReference>
<protein>
    <submittedName>
        <fullName evidence="9">Subtilase family protein</fullName>
    </submittedName>
</protein>
<dbReference type="PRINTS" id="PR00723">
    <property type="entry name" value="SUBTILISIN"/>
</dbReference>
<evidence type="ECO:0000256" key="3">
    <source>
        <dbReference type="ARBA" id="ARBA00022801"/>
    </source>
</evidence>
<dbReference type="InterPro" id="IPR050131">
    <property type="entry name" value="Peptidase_S8_subtilisin-like"/>
</dbReference>
<evidence type="ECO:0000256" key="5">
    <source>
        <dbReference type="PIRSR" id="PIRSR615500-1"/>
    </source>
</evidence>
<evidence type="ECO:0000256" key="2">
    <source>
        <dbReference type="ARBA" id="ARBA00022670"/>
    </source>
</evidence>
<dbReference type="InterPro" id="IPR015500">
    <property type="entry name" value="Peptidase_S8_subtilisin-rel"/>
</dbReference>
<keyword evidence="3 6" id="KW-0378">Hydrolase</keyword>
<keyword evidence="2 6" id="KW-0645">Protease</keyword>
<dbReference type="InterPro" id="IPR036852">
    <property type="entry name" value="Peptidase_S8/S53_dom_sf"/>
</dbReference>
<evidence type="ECO:0000256" key="4">
    <source>
        <dbReference type="ARBA" id="ARBA00022825"/>
    </source>
</evidence>
<dbReference type="EMBL" id="PVTF01000023">
    <property type="protein sequence ID" value="PRY30995.1"/>
    <property type="molecule type" value="Genomic_DNA"/>
</dbReference>
<evidence type="ECO:0000259" key="8">
    <source>
        <dbReference type="Pfam" id="PF00082"/>
    </source>
</evidence>
<proteinExistence type="inferred from homology"/>
<dbReference type="Proteomes" id="UP000239494">
    <property type="component" value="Unassembled WGS sequence"/>
</dbReference>
<dbReference type="InterPro" id="IPR023828">
    <property type="entry name" value="Peptidase_S8_Ser-AS"/>
</dbReference>
<evidence type="ECO:0000313" key="10">
    <source>
        <dbReference type="Proteomes" id="UP000239494"/>
    </source>
</evidence>
<dbReference type="Pfam" id="PF00082">
    <property type="entry name" value="Peptidase_S8"/>
    <property type="match status" value="1"/>
</dbReference>
<reference evidence="9 10" key="1">
    <citation type="submission" date="2018-03" db="EMBL/GenBank/DDBJ databases">
        <title>Genomic Encyclopedia of Archaeal and Bacterial Type Strains, Phase II (KMG-II): from individual species to whole genera.</title>
        <authorList>
            <person name="Goeker M."/>
        </authorList>
    </citation>
    <scope>NUCLEOTIDE SEQUENCE [LARGE SCALE GENOMIC DNA]</scope>
    <source>
        <strain evidence="9 10">DSM 44720</strain>
    </source>
</reference>
<evidence type="ECO:0000313" key="9">
    <source>
        <dbReference type="EMBL" id="PRY30995.1"/>
    </source>
</evidence>